<keyword evidence="2" id="KW-0418">Kinase</keyword>
<feature type="compositionally biased region" description="Basic residues" evidence="1">
    <location>
        <begin position="129"/>
        <end position="140"/>
    </location>
</feature>
<feature type="region of interest" description="Disordered" evidence="1">
    <location>
        <begin position="96"/>
        <end position="214"/>
    </location>
</feature>
<dbReference type="EMBL" id="CM000784">
    <property type="protein sequence ID" value="AQL00467.1"/>
    <property type="molecule type" value="Genomic_DNA"/>
</dbReference>
<protein>
    <submittedName>
        <fullName evidence="2">Putative prolin-rich extensin-like receptor protein kinase family protein</fullName>
    </submittedName>
</protein>
<proteinExistence type="predicted"/>
<dbReference type="GO" id="GO:0016301">
    <property type="term" value="F:kinase activity"/>
    <property type="evidence" value="ECO:0007669"/>
    <property type="project" value="UniProtKB-KW"/>
</dbReference>
<organism evidence="2">
    <name type="scientific">Zea mays</name>
    <name type="common">Maize</name>
    <dbReference type="NCBI Taxonomy" id="4577"/>
    <lineage>
        <taxon>Eukaryota</taxon>
        <taxon>Viridiplantae</taxon>
        <taxon>Streptophyta</taxon>
        <taxon>Embryophyta</taxon>
        <taxon>Tracheophyta</taxon>
        <taxon>Spermatophyta</taxon>
        <taxon>Magnoliopsida</taxon>
        <taxon>Liliopsida</taxon>
        <taxon>Poales</taxon>
        <taxon>Poaceae</taxon>
        <taxon>PACMAD clade</taxon>
        <taxon>Panicoideae</taxon>
        <taxon>Andropogonodae</taxon>
        <taxon>Andropogoneae</taxon>
        <taxon>Tripsacinae</taxon>
        <taxon>Zea</taxon>
    </lineage>
</organism>
<feature type="compositionally biased region" description="Low complexity" evidence="1">
    <location>
        <begin position="184"/>
        <end position="201"/>
    </location>
</feature>
<gene>
    <name evidence="2" type="ORF">ZEAMMB73_Zm00001d012743</name>
</gene>
<sequence length="244" mass="26486">MGPLRTRVLGRGTSVSFSCDPLVLYIASCVWGLQPRLVWALPIKGPIKGTIVGLSPIQSLLTGCRGHTQHSALSCLIAPGTRRVLRPAASDDAAAEPFAGAGHHGRHVRVRRPSGGDGQVLGREPTRAGRVRARVPRHGGRAGGGHQEAAGRRRAGRPRVPRRGGDHQPRAPQEPRLPRRLLPLRRAAAARVRVRAQQDPRVPSPRDREWQADAGLAEAVEDRGWLREGPRVPARRLLSKDHPS</sequence>
<dbReference type="AlphaFoldDB" id="A0A1D6GBK8"/>
<feature type="compositionally biased region" description="Basic residues" evidence="1">
    <location>
        <begin position="152"/>
        <end position="162"/>
    </location>
</feature>
<keyword evidence="2" id="KW-0675">Receptor</keyword>
<feature type="compositionally biased region" description="Basic residues" evidence="1">
    <location>
        <begin position="103"/>
        <end position="112"/>
    </location>
</feature>
<reference evidence="2" key="1">
    <citation type="submission" date="2015-12" db="EMBL/GenBank/DDBJ databases">
        <title>Update maize B73 reference genome by single molecule sequencing technologies.</title>
        <authorList>
            <consortium name="Maize Genome Sequencing Project"/>
            <person name="Ware D."/>
        </authorList>
    </citation>
    <scope>NUCLEOTIDE SEQUENCE</scope>
    <source>
        <tissue evidence="2">Seedling</tissue>
    </source>
</reference>
<name>A0A1D6GBK8_MAIZE</name>
<evidence type="ECO:0000256" key="1">
    <source>
        <dbReference type="SAM" id="MobiDB-lite"/>
    </source>
</evidence>
<evidence type="ECO:0000313" key="2">
    <source>
        <dbReference type="EMBL" id="AQL00467.1"/>
    </source>
</evidence>
<accession>A0A1D6GBK8</accession>
<feature type="region of interest" description="Disordered" evidence="1">
    <location>
        <begin position="225"/>
        <end position="244"/>
    </location>
</feature>
<keyword evidence="2" id="KW-0808">Transferase</keyword>
<dbReference type="ExpressionAtlas" id="A0A1D6GBK8">
    <property type="expression patterns" value="baseline and differential"/>
</dbReference>